<accession>A0A0A1SUY1</accession>
<dbReference type="AlphaFoldDB" id="A0A0A1SUY1"/>
<proteinExistence type="predicted"/>
<reference evidence="1 2" key="1">
    <citation type="journal article" date="2015" name="Genome Announc.">
        <title>Draft Genome Sequence and Gene Annotation of the Entomopathogenic Fungus Verticillium hemipterigenum.</title>
        <authorList>
            <person name="Horn F."/>
            <person name="Habel A."/>
            <person name="Scharf D.H."/>
            <person name="Dworschak J."/>
            <person name="Brakhage A.A."/>
            <person name="Guthke R."/>
            <person name="Hertweck C."/>
            <person name="Linde J."/>
        </authorList>
    </citation>
    <scope>NUCLEOTIDE SEQUENCE [LARGE SCALE GENOMIC DNA]</scope>
</reference>
<dbReference type="Proteomes" id="UP000039046">
    <property type="component" value="Unassembled WGS sequence"/>
</dbReference>
<protein>
    <submittedName>
        <fullName evidence="1">Uncharacterized protein</fullName>
    </submittedName>
</protein>
<keyword evidence="2" id="KW-1185">Reference proteome</keyword>
<evidence type="ECO:0000313" key="1">
    <source>
        <dbReference type="EMBL" id="CEJ87126.1"/>
    </source>
</evidence>
<dbReference type="HOGENOM" id="CLU_1230666_0_0_1"/>
<name>A0A0A1SUY1_9HYPO</name>
<organism evidence="1 2">
    <name type="scientific">[Torrubiella] hemipterigena</name>
    <dbReference type="NCBI Taxonomy" id="1531966"/>
    <lineage>
        <taxon>Eukaryota</taxon>
        <taxon>Fungi</taxon>
        <taxon>Dikarya</taxon>
        <taxon>Ascomycota</taxon>
        <taxon>Pezizomycotina</taxon>
        <taxon>Sordariomycetes</taxon>
        <taxon>Hypocreomycetidae</taxon>
        <taxon>Hypocreales</taxon>
        <taxon>Clavicipitaceae</taxon>
        <taxon>Clavicipitaceae incertae sedis</taxon>
        <taxon>'Torrubiella' clade</taxon>
    </lineage>
</organism>
<dbReference type="EMBL" id="CDHN01000002">
    <property type="protein sequence ID" value="CEJ87126.1"/>
    <property type="molecule type" value="Genomic_DNA"/>
</dbReference>
<evidence type="ECO:0000313" key="2">
    <source>
        <dbReference type="Proteomes" id="UP000039046"/>
    </source>
</evidence>
<gene>
    <name evidence="1" type="ORF">VHEMI04312</name>
</gene>
<sequence length="225" mass="25446">MFESCWGGAARLQRDVISYRSTYSLLYFGYRHQFADFPESLLTLFTLPPFNRIFLCPFQSAMSDKLLKPIPFSMSHTKGKVTFTYEGEDKAMALEIAKRHKIRLLESFCDTEVSRTGATITVDVEKKTRITIARLDGIYFVTTSTKNAMNKMEYAFPFAILPPEFIDYDKKPNLIGPISCTMSSSISCIDLDKAFEEQGAAVSQTVDRTGLFNRELSGLKSIPSF</sequence>